<dbReference type="NCBIfam" id="NF003436">
    <property type="entry name" value="PRK04964.1"/>
    <property type="match status" value="1"/>
</dbReference>
<dbReference type="OrthoDB" id="5900992at2"/>
<evidence type="ECO:0000313" key="2">
    <source>
        <dbReference type="EMBL" id="PNS11679.1"/>
    </source>
</evidence>
<organism evidence="2 3">
    <name type="scientific">Mixta theicola</name>
    <dbReference type="NCBI Taxonomy" id="1458355"/>
    <lineage>
        <taxon>Bacteria</taxon>
        <taxon>Pseudomonadati</taxon>
        <taxon>Pseudomonadota</taxon>
        <taxon>Gammaproteobacteria</taxon>
        <taxon>Enterobacterales</taxon>
        <taxon>Erwiniaceae</taxon>
        <taxon>Mixta</taxon>
    </lineage>
</organism>
<reference evidence="3" key="1">
    <citation type="submission" date="2017-09" db="EMBL/GenBank/DDBJ databases">
        <authorList>
            <person name="Palmer M."/>
            <person name="Steenkamp E.T."/>
            <person name="Coetzee M.P."/>
            <person name="Avontuur J.R."/>
            <person name="Van Zyl E."/>
            <person name="Chan W.-Y."/>
            <person name="Blom J."/>
            <person name="Venter S.N."/>
        </authorList>
    </citation>
    <scope>NUCLEOTIDE SEQUENCE [LARGE SCALE GENOMIC DNA]</scope>
    <source>
        <strain evidence="3">QC88-366</strain>
    </source>
</reference>
<proteinExistence type="inferred from homology"/>
<sequence>MSRRRLCYSRWSQRFTLWKEVHVQKYCDLVRQKYAEIGGGELGYVPDAIGCALKTLNEIAANSALNSSVREQAAYAAANLLVSDYVDE</sequence>
<dbReference type="EMBL" id="NWUO01000007">
    <property type="protein sequence ID" value="PNS11679.1"/>
    <property type="molecule type" value="Genomic_DNA"/>
</dbReference>
<gene>
    <name evidence="2" type="ORF">COO59_11755</name>
</gene>
<dbReference type="Proteomes" id="UP000236345">
    <property type="component" value="Unassembled WGS sequence"/>
</dbReference>
<evidence type="ECO:0000313" key="3">
    <source>
        <dbReference type="Proteomes" id="UP000236345"/>
    </source>
</evidence>
<dbReference type="AlphaFoldDB" id="A0A2K1Q9G4"/>
<evidence type="ECO:0000256" key="1">
    <source>
        <dbReference type="HAMAP-Rule" id="MF_01064"/>
    </source>
</evidence>
<dbReference type="HAMAP" id="MF_01064">
    <property type="entry name" value="UPF0253"/>
    <property type="match status" value="1"/>
</dbReference>
<accession>A0A2K1Q9G4</accession>
<protein>
    <recommendedName>
        <fullName evidence="1">UPF0253 protein COO59_11755</fullName>
    </recommendedName>
</protein>
<dbReference type="Pfam" id="PF06786">
    <property type="entry name" value="UPF0253"/>
    <property type="match status" value="1"/>
</dbReference>
<keyword evidence="3" id="KW-1185">Reference proteome</keyword>
<comment type="caution">
    <text evidence="2">The sequence shown here is derived from an EMBL/GenBank/DDBJ whole genome shotgun (WGS) entry which is preliminary data.</text>
</comment>
<comment type="similarity">
    <text evidence="1">Belongs to the UPF0253 family.</text>
</comment>
<dbReference type="InterPro" id="IPR009624">
    <property type="entry name" value="UPF0253"/>
</dbReference>
<name>A0A2K1Q9G4_9GAMM</name>